<sequence>MTNNDILNIAIKQSAIDSNCHMDDFKSFENKVVISGDNKNARKYLELPFLCDLTSYGNNIVASVSEELSTIVTEYINKYPVEHCFETPNLHVLIEKLKPFNMNVCFMAEYFLPDMTVIKPIECDYETKILEAADFKDLYLPEWSNALCEKRKHLDILAVGAYDKGKLIGLAGCSADCDSMWQIGIDVLPAYRKQGIASCLTNKLAFEVLARNIIPFYCCAWSNIKSARNAIKSGFKPAWVQVTVRTNDFIFDINR</sequence>
<reference evidence="2 3" key="1">
    <citation type="submission" date="2018-08" db="EMBL/GenBank/DDBJ databases">
        <title>Genome of Clostridium chromiireducens C1, DSM12136.</title>
        <authorList>
            <person name="Xing M."/>
            <person name="Wei Y."/>
            <person name="Ang E.L."/>
            <person name="Zhao H."/>
            <person name="Zhang Y."/>
        </authorList>
    </citation>
    <scope>NUCLEOTIDE SEQUENCE [LARGE SCALE GENOMIC DNA]</scope>
    <source>
        <strain evidence="2 3">C1</strain>
    </source>
</reference>
<dbReference type="SUPFAM" id="SSF55729">
    <property type="entry name" value="Acyl-CoA N-acyltransferases (Nat)"/>
    <property type="match status" value="1"/>
</dbReference>
<dbReference type="EMBL" id="QXDJ01000003">
    <property type="protein sequence ID" value="RII34115.1"/>
    <property type="molecule type" value="Genomic_DNA"/>
</dbReference>
<dbReference type="Pfam" id="PF12746">
    <property type="entry name" value="GNAT_acetyltran"/>
    <property type="match status" value="1"/>
</dbReference>
<dbReference type="InterPro" id="IPR027365">
    <property type="entry name" value="GNAT_acetyltra_YdfB-like"/>
</dbReference>
<organism evidence="2 3">
    <name type="scientific">Clostridium chromiireducens</name>
    <dbReference type="NCBI Taxonomy" id="225345"/>
    <lineage>
        <taxon>Bacteria</taxon>
        <taxon>Bacillati</taxon>
        <taxon>Bacillota</taxon>
        <taxon>Clostridia</taxon>
        <taxon>Eubacteriales</taxon>
        <taxon>Clostridiaceae</taxon>
        <taxon>Clostridium</taxon>
    </lineage>
</organism>
<dbReference type="AlphaFoldDB" id="A0A399IM57"/>
<dbReference type="RefSeq" id="WP_119366910.1">
    <property type="nucleotide sequence ID" value="NZ_QXDJ01000003.1"/>
</dbReference>
<evidence type="ECO:0000313" key="2">
    <source>
        <dbReference type="EMBL" id="RII34115.1"/>
    </source>
</evidence>
<name>A0A399IM57_9CLOT</name>
<keyword evidence="2" id="KW-0808">Transferase</keyword>
<dbReference type="CDD" id="cd04301">
    <property type="entry name" value="NAT_SF"/>
    <property type="match status" value="1"/>
</dbReference>
<dbReference type="InterPro" id="IPR016181">
    <property type="entry name" value="Acyl_CoA_acyltransferase"/>
</dbReference>
<feature type="domain" description="N-acetyltransferase" evidence="1">
    <location>
        <begin position="116"/>
        <end position="255"/>
    </location>
</feature>
<dbReference type="PROSITE" id="PS51186">
    <property type="entry name" value="GNAT"/>
    <property type="match status" value="1"/>
</dbReference>
<protein>
    <submittedName>
        <fullName evidence="2">GNAT family N-acetyltransferase</fullName>
    </submittedName>
</protein>
<evidence type="ECO:0000259" key="1">
    <source>
        <dbReference type="PROSITE" id="PS51186"/>
    </source>
</evidence>
<dbReference type="InterPro" id="IPR000182">
    <property type="entry name" value="GNAT_dom"/>
</dbReference>
<proteinExistence type="predicted"/>
<dbReference type="Gene3D" id="3.40.630.30">
    <property type="match status" value="1"/>
</dbReference>
<dbReference type="Proteomes" id="UP000265930">
    <property type="component" value="Unassembled WGS sequence"/>
</dbReference>
<gene>
    <name evidence="2" type="ORF">D2A34_13155</name>
</gene>
<dbReference type="GO" id="GO:0016747">
    <property type="term" value="F:acyltransferase activity, transferring groups other than amino-acyl groups"/>
    <property type="evidence" value="ECO:0007669"/>
    <property type="project" value="InterPro"/>
</dbReference>
<comment type="caution">
    <text evidence="2">The sequence shown here is derived from an EMBL/GenBank/DDBJ whole genome shotgun (WGS) entry which is preliminary data.</text>
</comment>
<accession>A0A399IM57</accession>
<evidence type="ECO:0000313" key="3">
    <source>
        <dbReference type="Proteomes" id="UP000265930"/>
    </source>
</evidence>